<comment type="caution">
    <text evidence="2">The sequence shown here is derived from an EMBL/GenBank/DDBJ whole genome shotgun (WGS) entry which is preliminary data.</text>
</comment>
<dbReference type="InterPro" id="IPR019734">
    <property type="entry name" value="TPR_rpt"/>
</dbReference>
<reference evidence="2 3" key="1">
    <citation type="journal article" date="2018" name="Appl. Environ. Microbiol.">
        <title>Genome rearrangement shapes Prochlorococcus ecological adaptation.</title>
        <authorList>
            <person name="Yan W."/>
            <person name="Wei S."/>
            <person name="Wang Q."/>
            <person name="Xiao X."/>
            <person name="Zeng Q."/>
            <person name="Jiao N."/>
            <person name="Zhang R."/>
        </authorList>
    </citation>
    <scope>NUCLEOTIDE SEQUENCE [LARGE SCALE GENOMIC DNA]</scope>
    <source>
        <strain evidence="2 3">XMU1408</strain>
    </source>
</reference>
<gene>
    <name evidence="2" type="ORF">DNJ73_06430</name>
</gene>
<dbReference type="OrthoDB" id="539906at2"/>
<dbReference type="EMBL" id="QJUE01000005">
    <property type="protein sequence ID" value="PYE01428.1"/>
    <property type="molecule type" value="Genomic_DNA"/>
</dbReference>
<dbReference type="SUPFAM" id="SSF48452">
    <property type="entry name" value="TPR-like"/>
    <property type="match status" value="1"/>
</dbReference>
<dbReference type="PANTHER" id="PTHR44809">
    <property type="match status" value="1"/>
</dbReference>
<feature type="repeat" description="TPR" evidence="1">
    <location>
        <begin position="109"/>
        <end position="142"/>
    </location>
</feature>
<sequence>MKEADKKENIKKQLTKVKTYPVPYPKENISISTNNSSLNSKEELINQAFKFHSQGNIPEAIKHYKYVIDQGFTDPRVFTNYGVILQNIGQLKRAEVYHRKAIELKPDSAIAHSNLGNTLKDLGQLKDAEMSQRKAIELKPGISEVHLNLGSILKDLGKLKEAEISFRKSIELKPDFAEAYSNLGNILRDLGQWEEAEISTLKALDLRPNFAEALFNLSLMELTRGDYQIGLEHYEFRHKKKNPPLLYFTPKLEKLNVREFIEGVKLLVISEQGLGDTLQYMRYIPYLRNQGIDISFCPQIKLHSLIKASGIDQNPLTSDQAKNITEGPKLFSLCLKVIHK</sequence>
<keyword evidence="1" id="KW-0802">TPR repeat</keyword>
<dbReference type="RefSeq" id="WP_158466894.1">
    <property type="nucleotide sequence ID" value="NZ_QJUE01000005.1"/>
</dbReference>
<name>A0A318R808_PROMR</name>
<dbReference type="Pfam" id="PF13431">
    <property type="entry name" value="TPR_17"/>
    <property type="match status" value="1"/>
</dbReference>
<evidence type="ECO:0000313" key="2">
    <source>
        <dbReference type="EMBL" id="PYE01428.1"/>
    </source>
</evidence>
<evidence type="ECO:0000256" key="1">
    <source>
        <dbReference type="PROSITE-ProRule" id="PRU00339"/>
    </source>
</evidence>
<evidence type="ECO:0000313" key="3">
    <source>
        <dbReference type="Proteomes" id="UP000247807"/>
    </source>
</evidence>
<proteinExistence type="predicted"/>
<dbReference type="PROSITE" id="PS50005">
    <property type="entry name" value="TPR"/>
    <property type="match status" value="4"/>
</dbReference>
<dbReference type="AlphaFoldDB" id="A0A318R808"/>
<organism evidence="2 3">
    <name type="scientific">Prochlorococcus marinus XMU1408</name>
    <dbReference type="NCBI Taxonomy" id="2213228"/>
    <lineage>
        <taxon>Bacteria</taxon>
        <taxon>Bacillati</taxon>
        <taxon>Cyanobacteriota</taxon>
        <taxon>Cyanophyceae</taxon>
        <taxon>Synechococcales</taxon>
        <taxon>Prochlorococcaceae</taxon>
        <taxon>Prochlorococcus</taxon>
    </lineage>
</organism>
<feature type="repeat" description="TPR" evidence="1">
    <location>
        <begin position="177"/>
        <end position="210"/>
    </location>
</feature>
<feature type="non-terminal residue" evidence="2">
    <location>
        <position position="340"/>
    </location>
</feature>
<dbReference type="Gene3D" id="1.25.40.10">
    <property type="entry name" value="Tetratricopeptide repeat domain"/>
    <property type="match status" value="3"/>
</dbReference>
<dbReference type="InterPro" id="IPR052943">
    <property type="entry name" value="TMTC_O-mannosyl-trnsfr"/>
</dbReference>
<dbReference type="Pfam" id="PF00515">
    <property type="entry name" value="TPR_1"/>
    <property type="match status" value="1"/>
</dbReference>
<protein>
    <submittedName>
        <fullName evidence="2">Uncharacterized protein</fullName>
    </submittedName>
</protein>
<dbReference type="PROSITE" id="PS50293">
    <property type="entry name" value="TPR_REGION"/>
    <property type="match status" value="2"/>
</dbReference>
<dbReference type="PANTHER" id="PTHR44809:SF1">
    <property type="entry name" value="PROTEIN O-MANNOSYL-TRANSFERASE TMTC1"/>
    <property type="match status" value="1"/>
</dbReference>
<dbReference type="SMART" id="SM00028">
    <property type="entry name" value="TPR"/>
    <property type="match status" value="5"/>
</dbReference>
<accession>A0A318R808</accession>
<dbReference type="InterPro" id="IPR011990">
    <property type="entry name" value="TPR-like_helical_dom_sf"/>
</dbReference>
<feature type="repeat" description="TPR" evidence="1">
    <location>
        <begin position="75"/>
        <end position="108"/>
    </location>
</feature>
<feature type="repeat" description="TPR" evidence="1">
    <location>
        <begin position="143"/>
        <end position="176"/>
    </location>
</feature>
<dbReference type="Proteomes" id="UP000247807">
    <property type="component" value="Unassembled WGS sequence"/>
</dbReference>
<dbReference type="Pfam" id="PF13181">
    <property type="entry name" value="TPR_8"/>
    <property type="match status" value="1"/>
</dbReference>